<proteinExistence type="predicted"/>
<feature type="transmembrane region" description="Helical" evidence="1">
    <location>
        <begin position="6"/>
        <end position="26"/>
    </location>
</feature>
<keyword evidence="3" id="KW-1185">Reference proteome</keyword>
<sequence>MFGDRIFYPLAAMVIIAMVGLALSFAGNTPLSDQDIVNEGLSLTGPDLLALTISPGSNGTYVEEGGGYMRLSQFTPKGEGPASIGVFLTLGPDYERAFSGRRLRVTLRARAPRIDALEQFESAYYPMESRRSDWFQFNLGPDWQDYTFDFMPPITDNPPNVDLLAIFPGVAGESRQMDLAALNIEVLVPET</sequence>
<dbReference type="EMBL" id="BSNJ01000004">
    <property type="protein sequence ID" value="GLQ21083.1"/>
    <property type="molecule type" value="Genomic_DNA"/>
</dbReference>
<dbReference type="RefSeq" id="WP_284372270.1">
    <property type="nucleotide sequence ID" value="NZ_BSNJ01000004.1"/>
</dbReference>
<name>A0ABQ5V2K6_9PROT</name>
<keyword evidence="1" id="KW-0472">Membrane</keyword>
<accession>A0ABQ5V2K6</accession>
<reference evidence="2" key="2">
    <citation type="submission" date="2023-01" db="EMBL/GenBank/DDBJ databases">
        <title>Draft genome sequence of Algimonas porphyrae strain NBRC 108216.</title>
        <authorList>
            <person name="Sun Q."/>
            <person name="Mori K."/>
        </authorList>
    </citation>
    <scope>NUCLEOTIDE SEQUENCE</scope>
    <source>
        <strain evidence="2">NBRC 108216</strain>
    </source>
</reference>
<keyword evidence="1" id="KW-0812">Transmembrane</keyword>
<gene>
    <name evidence="2" type="ORF">GCM10007854_20380</name>
</gene>
<comment type="caution">
    <text evidence="2">The sequence shown here is derived from an EMBL/GenBank/DDBJ whole genome shotgun (WGS) entry which is preliminary data.</text>
</comment>
<dbReference type="Proteomes" id="UP001161390">
    <property type="component" value="Unassembled WGS sequence"/>
</dbReference>
<reference evidence="2" key="1">
    <citation type="journal article" date="2014" name="Int. J. Syst. Evol. Microbiol.">
        <title>Complete genome of a new Firmicutes species belonging to the dominant human colonic microbiota ('Ruminococcus bicirculans') reveals two chromosomes and a selective capacity to utilize plant glucans.</title>
        <authorList>
            <consortium name="NISC Comparative Sequencing Program"/>
            <person name="Wegmann U."/>
            <person name="Louis P."/>
            <person name="Goesmann A."/>
            <person name="Henrissat B."/>
            <person name="Duncan S.H."/>
            <person name="Flint H.J."/>
        </authorList>
    </citation>
    <scope>NUCLEOTIDE SEQUENCE</scope>
    <source>
        <strain evidence="2">NBRC 108216</strain>
    </source>
</reference>
<evidence type="ECO:0000313" key="2">
    <source>
        <dbReference type="EMBL" id="GLQ21083.1"/>
    </source>
</evidence>
<organism evidence="2 3">
    <name type="scientific">Algimonas porphyrae</name>
    <dbReference type="NCBI Taxonomy" id="1128113"/>
    <lineage>
        <taxon>Bacteria</taxon>
        <taxon>Pseudomonadati</taxon>
        <taxon>Pseudomonadota</taxon>
        <taxon>Alphaproteobacteria</taxon>
        <taxon>Maricaulales</taxon>
        <taxon>Robiginitomaculaceae</taxon>
        <taxon>Algimonas</taxon>
    </lineage>
</organism>
<keyword evidence="1" id="KW-1133">Transmembrane helix</keyword>
<evidence type="ECO:0000313" key="3">
    <source>
        <dbReference type="Proteomes" id="UP001161390"/>
    </source>
</evidence>
<evidence type="ECO:0008006" key="4">
    <source>
        <dbReference type="Google" id="ProtNLM"/>
    </source>
</evidence>
<evidence type="ECO:0000256" key="1">
    <source>
        <dbReference type="SAM" id="Phobius"/>
    </source>
</evidence>
<protein>
    <recommendedName>
        <fullName evidence="4">NADH:ubiquinone oxidoreductase intermediate-associated protein 30 domain-containing protein</fullName>
    </recommendedName>
</protein>